<dbReference type="Proteomes" id="UP001652625">
    <property type="component" value="Chromosome 05"/>
</dbReference>
<dbReference type="InterPro" id="IPR000922">
    <property type="entry name" value="Lectin_gal-bd_dom"/>
</dbReference>
<dbReference type="PANTHER" id="PTHR46780">
    <property type="entry name" value="PROTEIN EVA-1"/>
    <property type="match status" value="1"/>
</dbReference>
<dbReference type="CDD" id="cd22827">
    <property type="entry name" value="Gal_Rha_Lectin_SUL-I-like"/>
    <property type="match status" value="1"/>
</dbReference>
<dbReference type="Pfam" id="PF02140">
    <property type="entry name" value="SUEL_Lectin"/>
    <property type="match status" value="1"/>
</dbReference>
<protein>
    <submittedName>
        <fullName evidence="4">L-rhamnose-binding lectin CSL3-like</fullName>
    </submittedName>
</protein>
<feature type="signal peptide" evidence="1">
    <location>
        <begin position="1"/>
        <end position="18"/>
    </location>
</feature>
<evidence type="ECO:0000259" key="2">
    <source>
        <dbReference type="PROSITE" id="PS50228"/>
    </source>
</evidence>
<gene>
    <name evidence="4" type="primary">LOC136080499</name>
</gene>
<evidence type="ECO:0000313" key="3">
    <source>
        <dbReference type="Proteomes" id="UP001652625"/>
    </source>
</evidence>
<dbReference type="RefSeq" id="XP_065653301.1">
    <property type="nucleotide sequence ID" value="XM_065797229.1"/>
</dbReference>
<feature type="chain" id="PRO_5046770957" evidence="1">
    <location>
        <begin position="19"/>
        <end position="173"/>
    </location>
</feature>
<evidence type="ECO:0000256" key="1">
    <source>
        <dbReference type="SAM" id="SignalP"/>
    </source>
</evidence>
<accession>A0ABM4BVR7</accession>
<dbReference type="InterPro" id="IPR043159">
    <property type="entry name" value="Lectin_gal-bd_sf"/>
</dbReference>
<keyword evidence="3" id="KW-1185">Reference proteome</keyword>
<reference evidence="4" key="1">
    <citation type="submission" date="2025-08" db="UniProtKB">
        <authorList>
            <consortium name="RefSeq"/>
        </authorList>
    </citation>
    <scope>IDENTIFICATION</scope>
</reference>
<organism evidence="3 4">
    <name type="scientific">Hydra vulgaris</name>
    <name type="common">Hydra</name>
    <name type="synonym">Hydra attenuata</name>
    <dbReference type="NCBI Taxonomy" id="6087"/>
    <lineage>
        <taxon>Eukaryota</taxon>
        <taxon>Metazoa</taxon>
        <taxon>Cnidaria</taxon>
        <taxon>Hydrozoa</taxon>
        <taxon>Hydroidolina</taxon>
        <taxon>Anthoathecata</taxon>
        <taxon>Aplanulata</taxon>
        <taxon>Hydridae</taxon>
        <taxon>Hydra</taxon>
    </lineage>
</organism>
<dbReference type="GeneID" id="136080499"/>
<evidence type="ECO:0000313" key="4">
    <source>
        <dbReference type="RefSeq" id="XP_065653301.1"/>
    </source>
</evidence>
<sequence>MSHLGILFALFALTFALSYEVNEENNDEYEKDIPDNLEDGELHDSVQRIEQPYLKYSKRQYQFARACEGNNLIINCHGQGKIKVVYANYGRISSRICSRRRSFFRRLFKPNYLHNKCDSHKISTKEVRSRCSGLSFCIVQASNRVFGDPCFGTYKYLEVQFYCKRNHHFIHHK</sequence>
<name>A0ABM4BVR7_HYDVU</name>
<keyword evidence="1" id="KW-0732">Signal</keyword>
<dbReference type="Gene3D" id="2.60.120.740">
    <property type="match status" value="1"/>
</dbReference>
<feature type="domain" description="SUEL-type lectin" evidence="2">
    <location>
        <begin position="66"/>
        <end position="164"/>
    </location>
</feature>
<dbReference type="PROSITE" id="PS50228">
    <property type="entry name" value="SUEL_LECTIN"/>
    <property type="match status" value="1"/>
</dbReference>
<proteinExistence type="predicted"/>